<protein>
    <submittedName>
        <fullName evidence="1">Heme-binding protein</fullName>
    </submittedName>
</protein>
<name>A0A934KCZ2_9BACT</name>
<dbReference type="PANTHER" id="PTHR34309">
    <property type="entry name" value="SLR1406 PROTEIN"/>
    <property type="match status" value="1"/>
</dbReference>
<reference evidence="1 2" key="1">
    <citation type="submission" date="2020-10" db="EMBL/GenBank/DDBJ databases">
        <title>Ca. Dormibacterota MAGs.</title>
        <authorList>
            <person name="Montgomery K."/>
        </authorList>
    </citation>
    <scope>NUCLEOTIDE SEQUENCE [LARGE SCALE GENOMIC DNA]</scope>
    <source>
        <strain evidence="1">SC8811_S16_3</strain>
    </source>
</reference>
<comment type="caution">
    <text evidence="1">The sequence shown here is derived from an EMBL/GenBank/DDBJ whole genome shotgun (WGS) entry which is preliminary data.</text>
</comment>
<dbReference type="Gene3D" id="3.30.450.150">
    <property type="entry name" value="Haem-degrading domain"/>
    <property type="match status" value="1"/>
</dbReference>
<dbReference type="SUPFAM" id="SSF143744">
    <property type="entry name" value="GlcG-like"/>
    <property type="match status" value="1"/>
</dbReference>
<evidence type="ECO:0000313" key="2">
    <source>
        <dbReference type="Proteomes" id="UP000620075"/>
    </source>
</evidence>
<sequence length="133" mass="13817">MPCSQTDAEAVVAAAHAKARELGIEVTVAVVDEGGLLQVLSRMDGAPPISAQIAEAKAVGAALWHREGDSLAQVQQQRPAFFTQVDRLARLPIMPGEGSLLIRRGDKILGAVGVSGGAPAQDRECAQAGLDRP</sequence>
<dbReference type="RefSeq" id="WP_338178757.1">
    <property type="nucleotide sequence ID" value="NZ_JAEKNQ010000033.1"/>
</dbReference>
<dbReference type="Pfam" id="PF03928">
    <property type="entry name" value="HbpS-like"/>
    <property type="match status" value="1"/>
</dbReference>
<dbReference type="InterPro" id="IPR052517">
    <property type="entry name" value="GlcG_carb_metab_protein"/>
</dbReference>
<organism evidence="1 2">
    <name type="scientific">Candidatus Dormiibacter inghamiae</name>
    <dbReference type="NCBI Taxonomy" id="3127013"/>
    <lineage>
        <taxon>Bacteria</taxon>
        <taxon>Bacillati</taxon>
        <taxon>Candidatus Dormiibacterota</taxon>
        <taxon>Candidatus Dormibacteria</taxon>
        <taxon>Candidatus Dormibacterales</taxon>
        <taxon>Candidatus Dormibacteraceae</taxon>
        <taxon>Candidatus Dormiibacter</taxon>
    </lineage>
</organism>
<proteinExistence type="predicted"/>
<dbReference type="EMBL" id="JAEKNQ010000033">
    <property type="protein sequence ID" value="MBJ7603179.1"/>
    <property type="molecule type" value="Genomic_DNA"/>
</dbReference>
<dbReference type="InterPro" id="IPR038084">
    <property type="entry name" value="PduO/GlcC-like_sf"/>
</dbReference>
<dbReference type="Proteomes" id="UP000620075">
    <property type="component" value="Unassembled WGS sequence"/>
</dbReference>
<dbReference type="AlphaFoldDB" id="A0A934KCZ2"/>
<dbReference type="PANTHER" id="PTHR34309:SF10">
    <property type="entry name" value="SLR1406 PROTEIN"/>
    <property type="match status" value="1"/>
</dbReference>
<evidence type="ECO:0000313" key="1">
    <source>
        <dbReference type="EMBL" id="MBJ7603179.1"/>
    </source>
</evidence>
<gene>
    <name evidence="1" type="ORF">JF888_08335</name>
</gene>
<dbReference type="InterPro" id="IPR005624">
    <property type="entry name" value="PduO/GlcC-like"/>
</dbReference>
<accession>A0A934KCZ2</accession>